<keyword evidence="2 3" id="KW-0472">Membrane</keyword>
<dbReference type="Proteomes" id="UP000191039">
    <property type="component" value="Unassembled WGS sequence"/>
</dbReference>
<comment type="subcellular location">
    <subcellularLocation>
        <location evidence="1">Membrane</location>
    </subcellularLocation>
</comment>
<name>A0A1Q4HC30_9MYCO</name>
<evidence type="ECO:0000256" key="1">
    <source>
        <dbReference type="ARBA" id="ARBA00004370"/>
    </source>
</evidence>
<accession>A0A1Q4HC30</accession>
<dbReference type="AlphaFoldDB" id="A0A1Q4HC30"/>
<proteinExistence type="predicted"/>
<evidence type="ECO:0000256" key="2">
    <source>
        <dbReference type="ARBA" id="ARBA00023136"/>
    </source>
</evidence>
<comment type="caution">
    <text evidence="4">The sequence shown here is derived from an EMBL/GenBank/DDBJ whole genome shotgun (WGS) entry which is preliminary data.</text>
</comment>
<evidence type="ECO:0000313" key="4">
    <source>
        <dbReference type="EMBL" id="OPE52392.1"/>
    </source>
</evidence>
<keyword evidence="3" id="KW-1133">Transmembrane helix</keyword>
<feature type="transmembrane region" description="Helical" evidence="3">
    <location>
        <begin position="28"/>
        <end position="49"/>
    </location>
</feature>
<reference evidence="5 7" key="2">
    <citation type="submission" date="2017-10" db="EMBL/GenBank/DDBJ databases">
        <title>The new phylogeny of genus Mycobacterium.</title>
        <authorList>
            <person name="Tortoli E."/>
            <person name="Trovato A."/>
            <person name="Cirillo D.M."/>
        </authorList>
    </citation>
    <scope>NUCLEOTIDE SEQUENCE [LARGE SCALE GENOMIC DNA]</scope>
    <source>
        <strain evidence="5 7">IP141170001</strain>
    </source>
</reference>
<dbReference type="EMBL" id="MIJD01000206">
    <property type="protein sequence ID" value="OPE52392.1"/>
    <property type="molecule type" value="Genomic_DNA"/>
</dbReference>
<dbReference type="PANTHER" id="PTHR37042">
    <property type="entry name" value="OUTER MEMBRANE PROTEIN RV1973"/>
    <property type="match status" value="1"/>
</dbReference>
<gene>
    <name evidence="4" type="ORF">BV510_18430</name>
    <name evidence="5" type="ORF">CRI78_07355</name>
</gene>
<evidence type="ECO:0000256" key="3">
    <source>
        <dbReference type="SAM" id="Phobius"/>
    </source>
</evidence>
<dbReference type="RefSeq" id="WP_073857008.1">
    <property type="nucleotide sequence ID" value="NZ_BAAATC010000003.1"/>
</dbReference>
<dbReference type="PANTHER" id="PTHR37042:SF4">
    <property type="entry name" value="OUTER MEMBRANE PROTEIN RV1973"/>
    <property type="match status" value="1"/>
</dbReference>
<evidence type="ECO:0000313" key="5">
    <source>
        <dbReference type="EMBL" id="PEG55024.1"/>
    </source>
</evidence>
<reference evidence="4 6" key="1">
    <citation type="submission" date="2016-09" db="EMBL/GenBank/DDBJ databases">
        <title>genome sequences of unsequenced Mycobacteria.</title>
        <authorList>
            <person name="Greninger A.L."/>
            <person name="Jerome K.R."/>
            <person name="Mcnair B."/>
            <person name="Wallis C."/>
            <person name="Fang F."/>
        </authorList>
    </citation>
    <scope>NUCLEOTIDE SEQUENCE [LARGE SCALE GENOMIC DNA]</scope>
    <source>
        <strain evidence="4 6">BM1</strain>
    </source>
</reference>
<dbReference type="STRING" id="1801.BRW64_14775"/>
<protein>
    <submittedName>
        <fullName evidence="4">Mammalian cell entry protein</fullName>
    </submittedName>
</protein>
<dbReference type="OrthoDB" id="4774723at2"/>
<evidence type="ECO:0000313" key="6">
    <source>
        <dbReference type="Proteomes" id="UP000191039"/>
    </source>
</evidence>
<dbReference type="Proteomes" id="UP000220340">
    <property type="component" value="Unassembled WGS sequence"/>
</dbReference>
<dbReference type="GO" id="GO:0016020">
    <property type="term" value="C:membrane"/>
    <property type="evidence" value="ECO:0007669"/>
    <property type="project" value="UniProtKB-SubCell"/>
</dbReference>
<keyword evidence="3" id="KW-0812">Transmembrane</keyword>
<evidence type="ECO:0000313" key="7">
    <source>
        <dbReference type="Proteomes" id="UP000220340"/>
    </source>
</evidence>
<sequence length="182" mass="19096">MAEHAGTGGGLTDATDTAVPQRNPGLKAAVVVGAVALLSLGAVGGWLGYRIADEHRDSTQQSRFVQAARQGAINLTTIGHKTVDADIDRILQSSTGTFHEDFQKRAEPFADVVKEAQSTSEGTVTSVALESQDGDTAQVLVVMSVKMANEGAPEQVPSTWRMRIGVQSSGGTEKVSDVQFVS</sequence>
<dbReference type="EMBL" id="PDCR01000008">
    <property type="protein sequence ID" value="PEG55024.1"/>
    <property type="molecule type" value="Genomic_DNA"/>
</dbReference>
<keyword evidence="7" id="KW-1185">Reference proteome</keyword>
<organism evidence="4 6">
    <name type="scientific">Mycolicibacterium diernhoferi</name>
    <dbReference type="NCBI Taxonomy" id="1801"/>
    <lineage>
        <taxon>Bacteria</taxon>
        <taxon>Bacillati</taxon>
        <taxon>Actinomycetota</taxon>
        <taxon>Actinomycetes</taxon>
        <taxon>Mycobacteriales</taxon>
        <taxon>Mycobacteriaceae</taxon>
        <taxon>Mycolicibacterium</taxon>
    </lineage>
</organism>